<dbReference type="InterPro" id="IPR004589">
    <property type="entry name" value="DNA_helicase_ATP-dep_RecQ"/>
</dbReference>
<dbReference type="PANTHER" id="PTHR13710">
    <property type="entry name" value="DNA HELICASE RECQ FAMILY MEMBER"/>
    <property type="match status" value="1"/>
</dbReference>
<evidence type="ECO:0000313" key="21">
    <source>
        <dbReference type="EMBL" id="HIQ69371.1"/>
    </source>
</evidence>
<dbReference type="FunFam" id="3.40.50.300:FF:001456">
    <property type="entry name" value="ATP-dependent DNA helicase"/>
    <property type="match status" value="1"/>
</dbReference>
<sequence length="613" mass="67697">MDKYEALKHYFGHTSFRQGQEALIDALLSGRDALGVMPTGGGKSLCYQIPALLLPGMTVVISPLISLMQDQVSALKKAGVRAAYLNSALTPDQIGRVYTLAAAGAYQLLYVAPERLGTWEFQKLCRTLAIPLVAVDEAHCISQWGQDFRPSYLQISDFLASLPRRPAVAAFTATATAEVQQDIIRLLALEDPFYTVTGFDRPNLFFDVQTPKRRNETLLALLEDRRGKSGIVYCATRAKVERVCQFLCDAGIAATRYHAGLSESERKANQDDFQFDRCTVMVATNAFGMGIDKSNVSFVIHYNMPKSLEAYYQEAGRAGRDGEPADCILFFSGGDVSTAKILLESGGNPNLPEAVLAQVHQQDLARLEAMTGYCRTSGCLRNYILDYFGQTHGDACGHCGNCRNTFIQVDITTEAQMILSCVIRVREKLGYYVGKSLILQVLRGSMTKRVEELGLERLSTYGLMRKIKEPQARLWIDYLVQEGYLRVNPLHATLEPTQAAGAVLFRGQQLTMPVRSAPETPREKVRTAPDGPVSEAPDGELFAALKALRFRLARDENVPAYIVFSNATLRDMAEKAPRTMADLLEVSGVGSRKAARYGAAFLEEIARHRGKTE</sequence>
<dbReference type="CDD" id="cd17920">
    <property type="entry name" value="DEXHc_RecQ"/>
    <property type="match status" value="1"/>
</dbReference>
<keyword evidence="7 21" id="KW-0378">Hydrolase</keyword>
<dbReference type="Pfam" id="PF00270">
    <property type="entry name" value="DEAD"/>
    <property type="match status" value="1"/>
</dbReference>
<keyword evidence="14" id="KW-0413">Isomerase</keyword>
<comment type="similarity">
    <text evidence="3">Belongs to the helicase family. RecQ subfamily.</text>
</comment>
<evidence type="ECO:0000256" key="3">
    <source>
        <dbReference type="ARBA" id="ARBA00005446"/>
    </source>
</evidence>
<evidence type="ECO:0000313" key="22">
    <source>
        <dbReference type="Proteomes" id="UP000886874"/>
    </source>
</evidence>
<evidence type="ECO:0000259" key="19">
    <source>
        <dbReference type="PROSITE" id="PS51192"/>
    </source>
</evidence>
<dbReference type="GO" id="GO:0006281">
    <property type="term" value="P:DNA repair"/>
    <property type="evidence" value="ECO:0007669"/>
    <property type="project" value="UniProtKB-KW"/>
</dbReference>
<accession>A0A9D0Z522</accession>
<keyword evidence="6" id="KW-0227">DNA damage</keyword>
<evidence type="ECO:0000256" key="7">
    <source>
        <dbReference type="ARBA" id="ARBA00022801"/>
    </source>
</evidence>
<keyword evidence="10" id="KW-0067">ATP-binding</keyword>
<dbReference type="GO" id="GO:0006260">
    <property type="term" value="P:DNA replication"/>
    <property type="evidence" value="ECO:0007669"/>
    <property type="project" value="InterPro"/>
</dbReference>
<evidence type="ECO:0000256" key="10">
    <source>
        <dbReference type="ARBA" id="ARBA00022840"/>
    </source>
</evidence>
<dbReference type="PROSITE" id="PS51194">
    <property type="entry name" value="HELICASE_CTER"/>
    <property type="match status" value="1"/>
</dbReference>
<dbReference type="InterPro" id="IPR011545">
    <property type="entry name" value="DEAD/DEAH_box_helicase_dom"/>
</dbReference>
<gene>
    <name evidence="21" type="primary">recQ</name>
    <name evidence="21" type="ORF">IAA67_03455</name>
</gene>
<dbReference type="GO" id="GO:0003677">
    <property type="term" value="F:DNA binding"/>
    <property type="evidence" value="ECO:0007669"/>
    <property type="project" value="UniProtKB-KW"/>
</dbReference>
<dbReference type="AlphaFoldDB" id="A0A9D0Z522"/>
<comment type="cofactor">
    <cofactor evidence="2">
        <name>Zn(2+)</name>
        <dbReference type="ChEBI" id="CHEBI:29105"/>
    </cofactor>
</comment>
<keyword evidence="12" id="KW-0233">DNA recombination</keyword>
<dbReference type="GO" id="GO:0009432">
    <property type="term" value="P:SOS response"/>
    <property type="evidence" value="ECO:0007669"/>
    <property type="project" value="UniProtKB-UniRule"/>
</dbReference>
<evidence type="ECO:0000256" key="5">
    <source>
        <dbReference type="ARBA" id="ARBA00022741"/>
    </source>
</evidence>
<evidence type="ECO:0000259" key="18">
    <source>
        <dbReference type="PROSITE" id="PS50967"/>
    </source>
</evidence>
<reference evidence="21" key="1">
    <citation type="submission" date="2020-10" db="EMBL/GenBank/DDBJ databases">
        <authorList>
            <person name="Gilroy R."/>
        </authorList>
    </citation>
    <scope>NUCLEOTIDE SEQUENCE</scope>
    <source>
        <strain evidence="21">ChiSjej2B20-13462</strain>
    </source>
</reference>
<reference evidence="21" key="2">
    <citation type="journal article" date="2021" name="PeerJ">
        <title>Extensive microbial diversity within the chicken gut microbiome revealed by metagenomics and culture.</title>
        <authorList>
            <person name="Gilroy R."/>
            <person name="Ravi A."/>
            <person name="Getino M."/>
            <person name="Pursley I."/>
            <person name="Horton D.L."/>
            <person name="Alikhan N.F."/>
            <person name="Baker D."/>
            <person name="Gharbi K."/>
            <person name="Hall N."/>
            <person name="Watson M."/>
            <person name="Adriaenssens E.M."/>
            <person name="Foster-Nyarko E."/>
            <person name="Jarju S."/>
            <person name="Secka A."/>
            <person name="Antonio M."/>
            <person name="Oren A."/>
            <person name="Chaudhuri R.R."/>
            <person name="La Ragione R."/>
            <person name="Hildebrand F."/>
            <person name="Pallen M.J."/>
        </authorList>
    </citation>
    <scope>NUCLEOTIDE SEQUENCE</scope>
    <source>
        <strain evidence="21">ChiSjej2B20-13462</strain>
    </source>
</reference>
<comment type="catalytic activity">
    <reaction evidence="15">
        <text>Couples ATP hydrolysis with the unwinding of duplex DNA by translocating in the 3'-5' direction.</text>
        <dbReference type="EC" id="5.6.2.4"/>
    </reaction>
</comment>
<dbReference type="InterPro" id="IPR032284">
    <property type="entry name" value="RecQ_Zn-bd"/>
</dbReference>
<evidence type="ECO:0000256" key="15">
    <source>
        <dbReference type="ARBA" id="ARBA00034617"/>
    </source>
</evidence>
<name>A0A9D0Z522_9FIRM</name>
<keyword evidence="5" id="KW-0547">Nucleotide-binding</keyword>
<dbReference type="SUPFAM" id="SSF46785">
    <property type="entry name" value="Winged helix' DNA-binding domain"/>
    <property type="match status" value="1"/>
</dbReference>
<comment type="caution">
    <text evidence="21">The sequence shown here is derived from an EMBL/GenBank/DDBJ whole genome shotgun (WGS) entry which is preliminary data.</text>
</comment>
<dbReference type="InterPro" id="IPR027417">
    <property type="entry name" value="P-loop_NTPase"/>
</dbReference>
<dbReference type="GO" id="GO:0030894">
    <property type="term" value="C:replisome"/>
    <property type="evidence" value="ECO:0007669"/>
    <property type="project" value="TreeGrafter"/>
</dbReference>
<dbReference type="PROSITE" id="PS51192">
    <property type="entry name" value="HELICASE_ATP_BIND_1"/>
    <property type="match status" value="1"/>
</dbReference>
<dbReference type="InterPro" id="IPR044876">
    <property type="entry name" value="HRDC_dom_sf"/>
</dbReference>
<evidence type="ECO:0000256" key="12">
    <source>
        <dbReference type="ARBA" id="ARBA00023172"/>
    </source>
</evidence>
<evidence type="ECO:0000256" key="2">
    <source>
        <dbReference type="ARBA" id="ARBA00001947"/>
    </source>
</evidence>
<dbReference type="PANTHER" id="PTHR13710:SF105">
    <property type="entry name" value="ATP-DEPENDENT DNA HELICASE Q1"/>
    <property type="match status" value="1"/>
</dbReference>
<dbReference type="GO" id="GO:0016787">
    <property type="term" value="F:hydrolase activity"/>
    <property type="evidence" value="ECO:0007669"/>
    <property type="project" value="UniProtKB-KW"/>
</dbReference>
<proteinExistence type="inferred from homology"/>
<feature type="domain" description="Helicase ATP-binding" evidence="19">
    <location>
        <begin position="24"/>
        <end position="193"/>
    </location>
</feature>
<dbReference type="Gene3D" id="3.40.50.300">
    <property type="entry name" value="P-loop containing nucleotide triphosphate hydrolases"/>
    <property type="match status" value="2"/>
</dbReference>
<dbReference type="Gene3D" id="1.10.150.80">
    <property type="entry name" value="HRDC domain"/>
    <property type="match status" value="1"/>
</dbReference>
<dbReference type="EC" id="5.6.2.4" evidence="16"/>
<evidence type="ECO:0000256" key="17">
    <source>
        <dbReference type="SAM" id="MobiDB-lite"/>
    </source>
</evidence>
<evidence type="ECO:0000259" key="20">
    <source>
        <dbReference type="PROSITE" id="PS51194"/>
    </source>
</evidence>
<dbReference type="GO" id="GO:0005737">
    <property type="term" value="C:cytoplasm"/>
    <property type="evidence" value="ECO:0007669"/>
    <property type="project" value="TreeGrafter"/>
</dbReference>
<keyword evidence="13" id="KW-0234">DNA repair</keyword>
<dbReference type="Pfam" id="PF00570">
    <property type="entry name" value="HRDC"/>
    <property type="match status" value="1"/>
</dbReference>
<keyword evidence="8 21" id="KW-0347">Helicase</keyword>
<dbReference type="NCBIfam" id="TIGR00614">
    <property type="entry name" value="recQ_fam"/>
    <property type="match status" value="1"/>
</dbReference>
<dbReference type="InterPro" id="IPR010997">
    <property type="entry name" value="HRDC-like_sf"/>
</dbReference>
<evidence type="ECO:0000256" key="16">
    <source>
        <dbReference type="NCBIfam" id="TIGR01389"/>
    </source>
</evidence>
<protein>
    <recommendedName>
        <fullName evidence="16">DNA helicase RecQ</fullName>
        <ecNumber evidence="16">5.6.2.4</ecNumber>
    </recommendedName>
</protein>
<feature type="domain" description="HRDC" evidence="18">
    <location>
        <begin position="535"/>
        <end position="613"/>
    </location>
</feature>
<keyword evidence="11" id="KW-0238">DNA-binding</keyword>
<dbReference type="NCBIfam" id="TIGR01389">
    <property type="entry name" value="recQ"/>
    <property type="match status" value="1"/>
</dbReference>
<dbReference type="CDD" id="cd18794">
    <property type="entry name" value="SF2_C_RecQ"/>
    <property type="match status" value="1"/>
</dbReference>
<feature type="region of interest" description="Disordered" evidence="17">
    <location>
        <begin position="515"/>
        <end position="535"/>
    </location>
</feature>
<evidence type="ECO:0000256" key="9">
    <source>
        <dbReference type="ARBA" id="ARBA00022833"/>
    </source>
</evidence>
<keyword evidence="4" id="KW-0479">Metal-binding</keyword>
<organism evidence="21 22">
    <name type="scientific">Candidatus Avoscillospira stercorigallinarum</name>
    <dbReference type="NCBI Taxonomy" id="2840708"/>
    <lineage>
        <taxon>Bacteria</taxon>
        <taxon>Bacillati</taxon>
        <taxon>Bacillota</taxon>
        <taxon>Clostridia</taxon>
        <taxon>Eubacteriales</taxon>
        <taxon>Oscillospiraceae</taxon>
        <taxon>Oscillospiraceae incertae sedis</taxon>
        <taxon>Candidatus Avoscillospira</taxon>
    </lineage>
</organism>
<dbReference type="GO" id="GO:0005524">
    <property type="term" value="F:ATP binding"/>
    <property type="evidence" value="ECO:0007669"/>
    <property type="project" value="UniProtKB-KW"/>
</dbReference>
<dbReference type="EMBL" id="DVFN01000052">
    <property type="protein sequence ID" value="HIQ69371.1"/>
    <property type="molecule type" value="Genomic_DNA"/>
</dbReference>
<dbReference type="InterPro" id="IPR006293">
    <property type="entry name" value="DNA_helicase_ATP-dep_RecQ_bac"/>
</dbReference>
<dbReference type="InterPro" id="IPR002121">
    <property type="entry name" value="HRDC_dom"/>
</dbReference>
<evidence type="ECO:0000256" key="8">
    <source>
        <dbReference type="ARBA" id="ARBA00022806"/>
    </source>
</evidence>
<dbReference type="Gene3D" id="1.10.10.10">
    <property type="entry name" value="Winged helix-like DNA-binding domain superfamily/Winged helix DNA-binding domain"/>
    <property type="match status" value="1"/>
</dbReference>
<evidence type="ECO:0000256" key="11">
    <source>
        <dbReference type="ARBA" id="ARBA00023125"/>
    </source>
</evidence>
<dbReference type="InterPro" id="IPR014001">
    <property type="entry name" value="Helicase_ATP-bd"/>
</dbReference>
<evidence type="ECO:0000256" key="13">
    <source>
        <dbReference type="ARBA" id="ARBA00023204"/>
    </source>
</evidence>
<evidence type="ECO:0000256" key="14">
    <source>
        <dbReference type="ARBA" id="ARBA00023235"/>
    </source>
</evidence>
<dbReference type="Pfam" id="PF09382">
    <property type="entry name" value="RQC"/>
    <property type="match status" value="1"/>
</dbReference>
<keyword evidence="9" id="KW-0862">Zinc</keyword>
<dbReference type="SMART" id="SM00956">
    <property type="entry name" value="RQC"/>
    <property type="match status" value="1"/>
</dbReference>
<evidence type="ECO:0000256" key="6">
    <source>
        <dbReference type="ARBA" id="ARBA00022763"/>
    </source>
</evidence>
<dbReference type="GO" id="GO:0006310">
    <property type="term" value="P:DNA recombination"/>
    <property type="evidence" value="ECO:0007669"/>
    <property type="project" value="UniProtKB-UniRule"/>
</dbReference>
<dbReference type="SUPFAM" id="SSF52540">
    <property type="entry name" value="P-loop containing nucleoside triphosphate hydrolases"/>
    <property type="match status" value="1"/>
</dbReference>
<dbReference type="Proteomes" id="UP000886874">
    <property type="component" value="Unassembled WGS sequence"/>
</dbReference>
<feature type="domain" description="Helicase C-terminal" evidence="20">
    <location>
        <begin position="214"/>
        <end position="365"/>
    </location>
</feature>
<comment type="cofactor">
    <cofactor evidence="1">
        <name>Mg(2+)</name>
        <dbReference type="ChEBI" id="CHEBI:18420"/>
    </cofactor>
</comment>
<dbReference type="GO" id="GO:0009378">
    <property type="term" value="F:four-way junction helicase activity"/>
    <property type="evidence" value="ECO:0007669"/>
    <property type="project" value="TreeGrafter"/>
</dbReference>
<dbReference type="FunFam" id="3.40.50.300:FF:001389">
    <property type="entry name" value="ATP-dependent DNA helicase RecQ"/>
    <property type="match status" value="1"/>
</dbReference>
<dbReference type="GO" id="GO:0046872">
    <property type="term" value="F:metal ion binding"/>
    <property type="evidence" value="ECO:0007669"/>
    <property type="project" value="UniProtKB-KW"/>
</dbReference>
<dbReference type="Pfam" id="PF16124">
    <property type="entry name" value="RecQ_Zn_bind"/>
    <property type="match status" value="1"/>
</dbReference>
<evidence type="ECO:0000256" key="4">
    <source>
        <dbReference type="ARBA" id="ARBA00022723"/>
    </source>
</evidence>
<dbReference type="GO" id="GO:0043590">
    <property type="term" value="C:bacterial nucleoid"/>
    <property type="evidence" value="ECO:0007669"/>
    <property type="project" value="TreeGrafter"/>
</dbReference>
<dbReference type="InterPro" id="IPR036388">
    <property type="entry name" value="WH-like_DNA-bd_sf"/>
</dbReference>
<dbReference type="GO" id="GO:0043138">
    <property type="term" value="F:3'-5' DNA helicase activity"/>
    <property type="evidence" value="ECO:0007669"/>
    <property type="project" value="UniProtKB-EC"/>
</dbReference>
<dbReference type="SMART" id="SM00490">
    <property type="entry name" value="HELICc"/>
    <property type="match status" value="1"/>
</dbReference>
<dbReference type="InterPro" id="IPR018982">
    <property type="entry name" value="RQC_domain"/>
</dbReference>
<dbReference type="PROSITE" id="PS50967">
    <property type="entry name" value="HRDC"/>
    <property type="match status" value="1"/>
</dbReference>
<dbReference type="SMART" id="SM00341">
    <property type="entry name" value="HRDC"/>
    <property type="match status" value="1"/>
</dbReference>
<dbReference type="Pfam" id="PF00271">
    <property type="entry name" value="Helicase_C"/>
    <property type="match status" value="1"/>
</dbReference>
<dbReference type="SUPFAM" id="SSF47819">
    <property type="entry name" value="HRDC-like"/>
    <property type="match status" value="1"/>
</dbReference>
<dbReference type="InterPro" id="IPR001650">
    <property type="entry name" value="Helicase_C-like"/>
</dbReference>
<evidence type="ECO:0000256" key="1">
    <source>
        <dbReference type="ARBA" id="ARBA00001946"/>
    </source>
</evidence>
<dbReference type="SMART" id="SM00487">
    <property type="entry name" value="DEXDc"/>
    <property type="match status" value="1"/>
</dbReference>
<dbReference type="InterPro" id="IPR036390">
    <property type="entry name" value="WH_DNA-bd_sf"/>
</dbReference>